<dbReference type="AlphaFoldDB" id="A0A2V0P5R1"/>
<feature type="compositionally biased region" description="Gly residues" evidence="1">
    <location>
        <begin position="442"/>
        <end position="457"/>
    </location>
</feature>
<feature type="compositionally biased region" description="Low complexity" evidence="1">
    <location>
        <begin position="370"/>
        <end position="381"/>
    </location>
</feature>
<evidence type="ECO:0008006" key="4">
    <source>
        <dbReference type="Google" id="ProtNLM"/>
    </source>
</evidence>
<protein>
    <recommendedName>
        <fullName evidence="4">Protein OSCP1</fullName>
    </recommendedName>
</protein>
<proteinExistence type="predicted"/>
<accession>A0A2V0P5R1</accession>
<dbReference type="OrthoDB" id="2157380at2759"/>
<dbReference type="EMBL" id="BDRX01000038">
    <property type="protein sequence ID" value="GBF93200.1"/>
    <property type="molecule type" value="Genomic_DNA"/>
</dbReference>
<dbReference type="PANTHER" id="PTHR21439">
    <property type="entry name" value="OXIDORED-NITRO DOMAIN-CONTAINING PROTEIN"/>
    <property type="match status" value="1"/>
</dbReference>
<evidence type="ECO:0000313" key="3">
    <source>
        <dbReference type="Proteomes" id="UP000247498"/>
    </source>
</evidence>
<comment type="caution">
    <text evidence="2">The sequence shown here is derived from an EMBL/GenBank/DDBJ whole genome shotgun (WGS) entry which is preliminary data.</text>
</comment>
<evidence type="ECO:0000256" key="1">
    <source>
        <dbReference type="SAM" id="MobiDB-lite"/>
    </source>
</evidence>
<dbReference type="Pfam" id="PF10188">
    <property type="entry name" value="Oscp1"/>
    <property type="match status" value="1"/>
</dbReference>
<feature type="region of interest" description="Disordered" evidence="1">
    <location>
        <begin position="332"/>
        <end position="381"/>
    </location>
</feature>
<organism evidence="2 3">
    <name type="scientific">Raphidocelis subcapitata</name>
    <dbReference type="NCBI Taxonomy" id="307507"/>
    <lineage>
        <taxon>Eukaryota</taxon>
        <taxon>Viridiplantae</taxon>
        <taxon>Chlorophyta</taxon>
        <taxon>core chlorophytes</taxon>
        <taxon>Chlorophyceae</taxon>
        <taxon>CS clade</taxon>
        <taxon>Sphaeropleales</taxon>
        <taxon>Selenastraceae</taxon>
        <taxon>Raphidocelis</taxon>
    </lineage>
</organism>
<feature type="region of interest" description="Disordered" evidence="1">
    <location>
        <begin position="288"/>
        <end position="315"/>
    </location>
</feature>
<dbReference type="PANTHER" id="PTHR21439:SF0">
    <property type="entry name" value="PROTEIN OSCP1"/>
    <property type="match status" value="1"/>
</dbReference>
<keyword evidence="3" id="KW-1185">Reference proteome</keyword>
<dbReference type="InParanoid" id="A0A2V0P5R1"/>
<sequence>MASLVAMPWIVINLGGEMLYVLEQRLKAQSVPAGKAARVLQDVAATLLDRAFLEEKLFVPQETYSLSSTKKIFERLAHSSIMRLSDASMDKLFDLMTMGAKYQLLASTTPGEMLQASTPVTQRHLQGIKAIVSAAGGLACADLAAHAEGLARSFYGQLSNGQLALLRETLLRFFQSRCVRVSLFLAEGIQAPDGRIVLPSCLKSGGGAGADVPLGRVRMFGADGRVASEQRRPLAVMQVDQREFFCHPVPLGGNLYAQGRPKVVPPLRRHDGAGGAVGSAAAAAAVGGGGGVDADVESRRPTAEEQPAAAAGGDRHAVRELDLLAGLIKGIKGQRGSGGGGGGEDGRAGAKQPPPDDNFRLAIFHEPGDGDPAAPAAAPPALGASAAKAAAGAGGARGGTDGGGARELEFGGASGASARNEAYRAAAGLTLAGLALDEGEGAAAGSGGGRGGAGAGGDDLLELMEAAGA</sequence>
<dbReference type="STRING" id="307507.A0A2V0P5R1"/>
<feature type="compositionally biased region" description="Gly residues" evidence="1">
    <location>
        <begin position="333"/>
        <end position="343"/>
    </location>
</feature>
<dbReference type="InterPro" id="IPR019332">
    <property type="entry name" value="OSCP1"/>
</dbReference>
<reference evidence="2 3" key="1">
    <citation type="journal article" date="2018" name="Sci. Rep.">
        <title>Raphidocelis subcapitata (=Pseudokirchneriella subcapitata) provides an insight into genome evolution and environmental adaptations in the Sphaeropleales.</title>
        <authorList>
            <person name="Suzuki S."/>
            <person name="Yamaguchi H."/>
            <person name="Nakajima N."/>
            <person name="Kawachi M."/>
        </authorList>
    </citation>
    <scope>NUCLEOTIDE SEQUENCE [LARGE SCALE GENOMIC DNA]</scope>
    <source>
        <strain evidence="2 3">NIES-35</strain>
    </source>
</reference>
<dbReference type="GO" id="GO:0005886">
    <property type="term" value="C:plasma membrane"/>
    <property type="evidence" value="ECO:0007669"/>
    <property type="project" value="TreeGrafter"/>
</dbReference>
<dbReference type="Proteomes" id="UP000247498">
    <property type="component" value="Unassembled WGS sequence"/>
</dbReference>
<name>A0A2V0P5R1_9CHLO</name>
<gene>
    <name evidence="2" type="ORF">Rsub_05932</name>
</gene>
<dbReference type="GO" id="GO:0005737">
    <property type="term" value="C:cytoplasm"/>
    <property type="evidence" value="ECO:0007669"/>
    <property type="project" value="TreeGrafter"/>
</dbReference>
<feature type="region of interest" description="Disordered" evidence="1">
    <location>
        <begin position="439"/>
        <end position="458"/>
    </location>
</feature>
<evidence type="ECO:0000313" key="2">
    <source>
        <dbReference type="EMBL" id="GBF93200.1"/>
    </source>
</evidence>